<feature type="compositionally biased region" description="Basic and acidic residues" evidence="6">
    <location>
        <begin position="71"/>
        <end position="89"/>
    </location>
</feature>
<protein>
    <submittedName>
        <fullName evidence="9">Heavy metal-associated isoprenylated plant protein 43-like</fullName>
    </submittedName>
</protein>
<feature type="domain" description="HMA" evidence="7">
    <location>
        <begin position="1"/>
        <end position="68"/>
    </location>
</feature>
<dbReference type="PANTHER" id="PTHR45811:SF33">
    <property type="entry name" value="HEAVY METAL-ASSOCIATED ISOPRENYLATED PLANT PROTEIN 2-RELATED"/>
    <property type="match status" value="1"/>
</dbReference>
<dbReference type="Pfam" id="PF00403">
    <property type="entry name" value="HMA"/>
    <property type="match status" value="1"/>
</dbReference>
<dbReference type="PANTHER" id="PTHR45811">
    <property type="entry name" value="COPPER TRANSPORT PROTEIN FAMILY-RELATED"/>
    <property type="match status" value="1"/>
</dbReference>
<evidence type="ECO:0000313" key="8">
    <source>
        <dbReference type="Proteomes" id="UP000228380"/>
    </source>
</evidence>
<dbReference type="GO" id="GO:0046872">
    <property type="term" value="F:metal ion binding"/>
    <property type="evidence" value="ECO:0007669"/>
    <property type="project" value="UniProtKB-KW"/>
</dbReference>
<reference evidence="9" key="2">
    <citation type="submission" date="2025-08" db="UniProtKB">
        <authorList>
            <consortium name="RefSeq"/>
        </authorList>
    </citation>
    <scope>IDENTIFICATION</scope>
    <source>
        <tissue evidence="9">Young leaves</tissue>
    </source>
</reference>
<proteinExistence type="inferred from homology"/>
<comment type="similarity">
    <text evidence="5">Belongs to the HIPP family.</text>
</comment>
<dbReference type="GeneID" id="103715621"/>
<dbReference type="KEGG" id="pda:103715621"/>
<keyword evidence="1" id="KW-0488">Methylation</keyword>
<keyword evidence="2" id="KW-0479">Metal-binding</keyword>
<reference evidence="8" key="1">
    <citation type="journal article" date="2019" name="Nat. Commun.">
        <title>Genome-wide association mapping of date palm fruit traits.</title>
        <authorList>
            <person name="Hazzouri K.M."/>
            <person name="Gros-Balthazard M."/>
            <person name="Flowers J.M."/>
            <person name="Copetti D."/>
            <person name="Lemansour A."/>
            <person name="Lebrun M."/>
            <person name="Masmoudi K."/>
            <person name="Ferrand S."/>
            <person name="Dhar M.I."/>
            <person name="Fresquez Z.A."/>
            <person name="Rosas U."/>
            <person name="Zhang J."/>
            <person name="Talag J."/>
            <person name="Lee S."/>
            <person name="Kudrna D."/>
            <person name="Powell R.F."/>
            <person name="Leitch I.J."/>
            <person name="Krueger R.R."/>
            <person name="Wing R.A."/>
            <person name="Amiri K.M.A."/>
            <person name="Purugganan M.D."/>
        </authorList>
    </citation>
    <scope>NUCLEOTIDE SEQUENCE [LARGE SCALE GENOMIC DNA]</scope>
    <source>
        <strain evidence="8">cv. Khalas</strain>
    </source>
</reference>
<feature type="region of interest" description="Disordered" evidence="6">
    <location>
        <begin position="71"/>
        <end position="90"/>
    </location>
</feature>
<dbReference type="InterPro" id="IPR036163">
    <property type="entry name" value="HMA_dom_sf"/>
</dbReference>
<keyword evidence="4" id="KW-0636">Prenylation</keyword>
<gene>
    <name evidence="9" type="primary">LOC103715621</name>
</gene>
<dbReference type="PROSITE" id="PS50846">
    <property type="entry name" value="HMA_2"/>
    <property type="match status" value="1"/>
</dbReference>
<organism evidence="8 9">
    <name type="scientific">Phoenix dactylifera</name>
    <name type="common">Date palm</name>
    <dbReference type="NCBI Taxonomy" id="42345"/>
    <lineage>
        <taxon>Eukaryota</taxon>
        <taxon>Viridiplantae</taxon>
        <taxon>Streptophyta</taxon>
        <taxon>Embryophyta</taxon>
        <taxon>Tracheophyta</taxon>
        <taxon>Spermatophyta</taxon>
        <taxon>Magnoliopsida</taxon>
        <taxon>Liliopsida</taxon>
        <taxon>Arecaceae</taxon>
        <taxon>Coryphoideae</taxon>
        <taxon>Phoeniceae</taxon>
        <taxon>Phoenix</taxon>
    </lineage>
</organism>
<accession>A0A8B7CL46</accession>
<sequence length="119" mass="13073">MKKIVLKISIACLKCKACAMKAVAKVEGINEITIDAEKGLLTVIGDVDPVIVVKELRKIKKWVKIESVGPYKKEEPKKEPPPKPKEPEPCKPLPSCCDACRPVVVGYVTYDDPAICTIL</sequence>
<evidence type="ECO:0000256" key="5">
    <source>
        <dbReference type="ARBA" id="ARBA00024045"/>
    </source>
</evidence>
<dbReference type="AlphaFoldDB" id="A0A8B7CL46"/>
<evidence type="ECO:0000256" key="3">
    <source>
        <dbReference type="ARBA" id="ARBA00023288"/>
    </source>
</evidence>
<evidence type="ECO:0000256" key="4">
    <source>
        <dbReference type="ARBA" id="ARBA00023289"/>
    </source>
</evidence>
<dbReference type="SUPFAM" id="SSF55008">
    <property type="entry name" value="HMA, heavy metal-associated domain"/>
    <property type="match status" value="1"/>
</dbReference>
<keyword evidence="3" id="KW-0449">Lipoprotein</keyword>
<dbReference type="RefSeq" id="XP_008801525.2">
    <property type="nucleotide sequence ID" value="XM_008803303.4"/>
</dbReference>
<evidence type="ECO:0000256" key="6">
    <source>
        <dbReference type="SAM" id="MobiDB-lite"/>
    </source>
</evidence>
<dbReference type="InterPro" id="IPR006121">
    <property type="entry name" value="HMA_dom"/>
</dbReference>
<keyword evidence="8" id="KW-1185">Reference proteome</keyword>
<dbReference type="InterPro" id="IPR051863">
    <property type="entry name" value="HIPP"/>
</dbReference>
<evidence type="ECO:0000259" key="7">
    <source>
        <dbReference type="PROSITE" id="PS50846"/>
    </source>
</evidence>
<dbReference type="Gene3D" id="3.30.70.100">
    <property type="match status" value="1"/>
</dbReference>
<dbReference type="OrthoDB" id="675550at2759"/>
<name>A0A8B7CL46_PHODC</name>
<evidence type="ECO:0000256" key="2">
    <source>
        <dbReference type="ARBA" id="ARBA00022723"/>
    </source>
</evidence>
<evidence type="ECO:0000313" key="9">
    <source>
        <dbReference type="RefSeq" id="XP_008801525.2"/>
    </source>
</evidence>
<evidence type="ECO:0000256" key="1">
    <source>
        <dbReference type="ARBA" id="ARBA00022481"/>
    </source>
</evidence>
<dbReference type="Proteomes" id="UP000228380">
    <property type="component" value="Chromosome 9"/>
</dbReference>